<comment type="caution">
    <text evidence="1">The sequence shown here is derived from an EMBL/GenBank/DDBJ whole genome shotgun (WGS) entry which is preliminary data.</text>
</comment>
<gene>
    <name evidence="1" type="ORF">BIFANG_02259</name>
</gene>
<name>C4FD76_9BIFI</name>
<evidence type="ECO:0000313" key="2">
    <source>
        <dbReference type="Proteomes" id="UP000006408"/>
    </source>
</evidence>
<dbReference type="Proteomes" id="UP000006408">
    <property type="component" value="Unassembled WGS sequence"/>
</dbReference>
<accession>C4FD76</accession>
<dbReference type="AlphaFoldDB" id="C4FD76"/>
<proteinExistence type="predicted"/>
<protein>
    <submittedName>
        <fullName evidence="1">Uncharacterized protein</fullName>
    </submittedName>
</protein>
<dbReference type="EMBL" id="ABYS02000003">
    <property type="protein sequence ID" value="EEP21863.1"/>
    <property type="molecule type" value="Genomic_DNA"/>
</dbReference>
<dbReference type="PATRIC" id="fig|518635.17.peg.9"/>
<reference evidence="1" key="1">
    <citation type="submission" date="2009-04" db="EMBL/GenBank/DDBJ databases">
        <authorList>
            <person name="Weinstock G."/>
            <person name="Sodergren E."/>
            <person name="Clifton S."/>
            <person name="Fulton L."/>
            <person name="Fulton B."/>
            <person name="Courtney L."/>
            <person name="Fronick C."/>
            <person name="Harrison M."/>
            <person name="Strong C."/>
            <person name="Farmer C."/>
            <person name="Delahaunty K."/>
            <person name="Markovic C."/>
            <person name="Hall O."/>
            <person name="Minx P."/>
            <person name="Tomlinson C."/>
            <person name="Mitreva M."/>
            <person name="Nelson J."/>
            <person name="Hou S."/>
            <person name="Wollam A."/>
            <person name="Pepin K.H."/>
            <person name="Johnson M."/>
            <person name="Bhonagiri V."/>
            <person name="Nash W.E."/>
            <person name="Warren W."/>
            <person name="Chinwalla A."/>
            <person name="Mardis E.R."/>
            <person name="Wilson R.K."/>
        </authorList>
    </citation>
    <scope>NUCLEOTIDE SEQUENCE [LARGE SCALE GENOMIC DNA]</scope>
    <source>
        <strain evidence="1">DSM 20098</strain>
    </source>
</reference>
<sequence length="45" mass="4905">MADYSAARFLLSATGGANVHPAYCKADLVLRQVCRTAQGRMMLFV</sequence>
<organism evidence="1 2">
    <name type="scientific">Bifidobacterium angulatum DSM 20098 = JCM 7096</name>
    <dbReference type="NCBI Taxonomy" id="518635"/>
    <lineage>
        <taxon>Bacteria</taxon>
        <taxon>Bacillati</taxon>
        <taxon>Actinomycetota</taxon>
        <taxon>Actinomycetes</taxon>
        <taxon>Bifidobacteriales</taxon>
        <taxon>Bifidobacteriaceae</taxon>
        <taxon>Bifidobacterium</taxon>
    </lineage>
</organism>
<dbReference type="KEGG" id="bang:BBAG_0008"/>
<keyword evidence="2" id="KW-1185">Reference proteome</keyword>
<evidence type="ECO:0000313" key="1">
    <source>
        <dbReference type="EMBL" id="EEP21863.1"/>
    </source>
</evidence>
<dbReference type="HOGENOM" id="CLU_3196616_0_0_11"/>